<dbReference type="STRING" id="299467.A0A443SVE3"/>
<dbReference type="OrthoDB" id="2190159at2759"/>
<evidence type="ECO:0000256" key="1">
    <source>
        <dbReference type="ARBA" id="ARBA00004406"/>
    </source>
</evidence>
<feature type="domain" description="Golgin subfamily A member 7/ERF4" evidence="7">
    <location>
        <begin position="17"/>
        <end position="129"/>
    </location>
</feature>
<dbReference type="GO" id="GO:0006612">
    <property type="term" value="P:protein targeting to membrane"/>
    <property type="evidence" value="ECO:0007669"/>
    <property type="project" value="TreeGrafter"/>
</dbReference>
<keyword evidence="9" id="KW-1185">Reference proteome</keyword>
<comment type="similarity">
    <text evidence="2">Belongs to the ERF4 family.</text>
</comment>
<evidence type="ECO:0000256" key="3">
    <source>
        <dbReference type="ARBA" id="ARBA00011396"/>
    </source>
</evidence>
<comment type="subunit">
    <text evidence="3">Interacts with ERF2.</text>
</comment>
<keyword evidence="6" id="KW-0472">Membrane</keyword>
<dbReference type="VEuPathDB" id="VectorBase:LDEU000550"/>
<dbReference type="InterPro" id="IPR019383">
    <property type="entry name" value="Golgin_A_7/ERF4"/>
</dbReference>
<evidence type="ECO:0000256" key="6">
    <source>
        <dbReference type="ARBA" id="ARBA00023136"/>
    </source>
</evidence>
<accession>A0A443SVE3</accession>
<comment type="caution">
    <text evidence="8">The sequence shown here is derived from an EMBL/GenBank/DDBJ whole genome shotgun (WGS) entry which is preliminary data.</text>
</comment>
<keyword evidence="5" id="KW-0256">Endoplasmic reticulum</keyword>
<evidence type="ECO:0000256" key="4">
    <source>
        <dbReference type="ARBA" id="ARBA00018463"/>
    </source>
</evidence>
<evidence type="ECO:0000256" key="2">
    <source>
        <dbReference type="ARBA" id="ARBA00007732"/>
    </source>
</evidence>
<evidence type="ECO:0000313" key="9">
    <source>
        <dbReference type="Proteomes" id="UP000288716"/>
    </source>
</evidence>
<dbReference type="InterPro" id="IPR051371">
    <property type="entry name" value="Ras_palmitoyltransferase"/>
</dbReference>
<dbReference type="GO" id="GO:0005789">
    <property type="term" value="C:endoplasmic reticulum membrane"/>
    <property type="evidence" value="ECO:0007669"/>
    <property type="project" value="UniProtKB-SubCell"/>
</dbReference>
<evidence type="ECO:0000313" key="8">
    <source>
        <dbReference type="EMBL" id="RWS31488.1"/>
    </source>
</evidence>
<comment type="subcellular location">
    <subcellularLocation>
        <location evidence="1">Endoplasmic reticulum membrane</location>
        <topology evidence="1">Peripheral membrane protein</topology>
    </subcellularLocation>
</comment>
<dbReference type="AlphaFoldDB" id="A0A443SVE3"/>
<dbReference type="PANTHER" id="PTHR13254:SF0">
    <property type="entry name" value="GOLGIN SUBFAMILY A MEMBER 7_ERF4 DOMAIN-CONTAINING PROTEIN"/>
    <property type="match status" value="1"/>
</dbReference>
<protein>
    <recommendedName>
        <fullName evidence="4">Ras modification protein ERF4</fullName>
    </recommendedName>
</protein>
<evidence type="ECO:0000256" key="5">
    <source>
        <dbReference type="ARBA" id="ARBA00022824"/>
    </source>
</evidence>
<dbReference type="PANTHER" id="PTHR13254">
    <property type="entry name" value="GOLGI AUTOANTIGEN, GOLGIN SUBFAMILY A, 7"/>
    <property type="match status" value="1"/>
</dbReference>
<sequence>MSGTANQDNASHGYKKVFIQRDYTEGSGVKFSNKFPPELEGLIDRQNFEHLITTLNNIYSNAENMSTTTFCESCFACISAYLLYACIETYYQKCMRKVAAFIDEQNETVWIPRGLYVTDPITRGLRVIEITIADKDAQRRANVNDAEAHK</sequence>
<organism evidence="8 9">
    <name type="scientific">Leptotrombidium deliense</name>
    <dbReference type="NCBI Taxonomy" id="299467"/>
    <lineage>
        <taxon>Eukaryota</taxon>
        <taxon>Metazoa</taxon>
        <taxon>Ecdysozoa</taxon>
        <taxon>Arthropoda</taxon>
        <taxon>Chelicerata</taxon>
        <taxon>Arachnida</taxon>
        <taxon>Acari</taxon>
        <taxon>Acariformes</taxon>
        <taxon>Trombidiformes</taxon>
        <taxon>Prostigmata</taxon>
        <taxon>Anystina</taxon>
        <taxon>Parasitengona</taxon>
        <taxon>Trombiculoidea</taxon>
        <taxon>Trombiculidae</taxon>
        <taxon>Leptotrombidium</taxon>
    </lineage>
</organism>
<dbReference type="EMBL" id="NCKV01000149">
    <property type="protein sequence ID" value="RWS31488.1"/>
    <property type="molecule type" value="Genomic_DNA"/>
</dbReference>
<evidence type="ECO:0000259" key="7">
    <source>
        <dbReference type="Pfam" id="PF10256"/>
    </source>
</evidence>
<gene>
    <name evidence="8" type="ORF">B4U80_04253</name>
</gene>
<dbReference type="GO" id="GO:0002178">
    <property type="term" value="C:palmitoyltransferase complex"/>
    <property type="evidence" value="ECO:0007669"/>
    <property type="project" value="TreeGrafter"/>
</dbReference>
<reference evidence="8 9" key="1">
    <citation type="journal article" date="2018" name="Gigascience">
        <title>Genomes of trombidid mites reveal novel predicted allergens and laterally-transferred genes associated with secondary metabolism.</title>
        <authorList>
            <person name="Dong X."/>
            <person name="Chaisiri K."/>
            <person name="Xia D."/>
            <person name="Armstrong S.D."/>
            <person name="Fang Y."/>
            <person name="Donnelly M.J."/>
            <person name="Kadowaki T."/>
            <person name="McGarry J.W."/>
            <person name="Darby A.C."/>
            <person name="Makepeace B.L."/>
        </authorList>
    </citation>
    <scope>NUCLEOTIDE SEQUENCE [LARGE SCALE GENOMIC DNA]</scope>
    <source>
        <strain evidence="8">UoL-UT</strain>
    </source>
</reference>
<dbReference type="Proteomes" id="UP000288716">
    <property type="component" value="Unassembled WGS sequence"/>
</dbReference>
<dbReference type="Pfam" id="PF10256">
    <property type="entry name" value="Erf4"/>
    <property type="match status" value="1"/>
</dbReference>
<name>A0A443SVE3_9ACAR</name>
<proteinExistence type="inferred from homology"/>